<dbReference type="InterPro" id="IPR012999">
    <property type="entry name" value="Pyr_OxRdtase_I_AS"/>
</dbReference>
<feature type="disulfide bond" description="Redox-active" evidence="12">
    <location>
        <begin position="42"/>
        <end position="47"/>
    </location>
</feature>
<evidence type="ECO:0000256" key="6">
    <source>
        <dbReference type="ARBA" id="ARBA00023027"/>
    </source>
</evidence>
<dbReference type="PRINTS" id="PR00411">
    <property type="entry name" value="PNDRDTASEI"/>
</dbReference>
<feature type="binding site" evidence="11">
    <location>
        <position position="193"/>
    </location>
    <ligand>
        <name>NAD(+)</name>
        <dbReference type="ChEBI" id="CHEBI:57540"/>
    </ligand>
</feature>
<comment type="cofactor">
    <cofactor evidence="11 13">
        <name>FAD</name>
        <dbReference type="ChEBI" id="CHEBI:57692"/>
    </cofactor>
    <text evidence="11 13">Binds 1 FAD per subunit.</text>
</comment>
<feature type="domain" description="Pyridine nucleotide-disulphide oxidoreductase dimerisation" evidence="15">
    <location>
        <begin position="335"/>
        <end position="443"/>
    </location>
</feature>
<feature type="domain" description="FAD/NAD(P)-binding" evidence="16">
    <location>
        <begin position="7"/>
        <end position="316"/>
    </location>
</feature>
<feature type="binding site" evidence="11">
    <location>
        <begin position="170"/>
        <end position="177"/>
    </location>
    <ligand>
        <name>NAD(+)</name>
        <dbReference type="ChEBI" id="CHEBI:57540"/>
    </ligand>
</feature>
<dbReference type="Gene3D" id="3.50.50.60">
    <property type="entry name" value="FAD/NAD(P)-binding domain"/>
    <property type="match status" value="2"/>
</dbReference>
<dbReference type="Proteomes" id="UP000048984">
    <property type="component" value="Unassembled WGS sequence"/>
</dbReference>
<keyword evidence="11" id="KW-0547">Nucleotide-binding</keyword>
<keyword evidence="5 13" id="KW-0560">Oxidoreductase</keyword>
<feature type="binding site" evidence="11">
    <location>
        <begin position="133"/>
        <end position="135"/>
    </location>
    <ligand>
        <name>FAD</name>
        <dbReference type="ChEBI" id="CHEBI:57692"/>
    </ligand>
</feature>
<evidence type="ECO:0000256" key="1">
    <source>
        <dbReference type="ARBA" id="ARBA00007532"/>
    </source>
</evidence>
<dbReference type="Pfam" id="PF07992">
    <property type="entry name" value="Pyr_redox_2"/>
    <property type="match status" value="1"/>
</dbReference>
<evidence type="ECO:0000259" key="15">
    <source>
        <dbReference type="Pfam" id="PF02852"/>
    </source>
</evidence>
<dbReference type="NCBIfam" id="TIGR01350">
    <property type="entry name" value="lipoamide_DH"/>
    <property type="match status" value="1"/>
</dbReference>
<protein>
    <recommendedName>
        <fullName evidence="2 13">Dihydrolipoyl dehydrogenase</fullName>
        <ecNumber evidence="2 13">1.8.1.4</ecNumber>
    </recommendedName>
</protein>
<accession>A0A0P6VN75</accession>
<dbReference type="Gene3D" id="3.30.390.30">
    <property type="match status" value="1"/>
</dbReference>
<dbReference type="InterPro" id="IPR023753">
    <property type="entry name" value="FAD/NAD-binding_dom"/>
</dbReference>
<organism evidence="17 18">
    <name type="scientific">Prosthecodimorpha hirschii</name>
    <dbReference type="NCBI Taxonomy" id="665126"/>
    <lineage>
        <taxon>Bacteria</taxon>
        <taxon>Pseudomonadati</taxon>
        <taxon>Pseudomonadota</taxon>
        <taxon>Alphaproteobacteria</taxon>
        <taxon>Hyphomicrobiales</taxon>
        <taxon>Ancalomicrobiaceae</taxon>
        <taxon>Prosthecodimorpha</taxon>
    </lineage>
</organism>
<keyword evidence="7" id="KW-1015">Disulfide bond</keyword>
<evidence type="ECO:0000256" key="7">
    <source>
        <dbReference type="ARBA" id="ARBA00023157"/>
    </source>
</evidence>
<evidence type="ECO:0000256" key="5">
    <source>
        <dbReference type="ARBA" id="ARBA00023002"/>
    </source>
</evidence>
<feature type="binding site" evidence="11">
    <location>
        <position position="51"/>
    </location>
    <ligand>
        <name>FAD</name>
        <dbReference type="ChEBI" id="CHEBI:57692"/>
    </ligand>
</feature>
<dbReference type="PRINTS" id="PR00368">
    <property type="entry name" value="FADPNR"/>
</dbReference>
<dbReference type="PANTHER" id="PTHR22912:SF151">
    <property type="entry name" value="DIHYDROLIPOYL DEHYDROGENASE, MITOCHONDRIAL"/>
    <property type="match status" value="1"/>
</dbReference>
<evidence type="ECO:0000313" key="17">
    <source>
        <dbReference type="EMBL" id="KPL53301.1"/>
    </source>
</evidence>
<dbReference type="FunFam" id="3.30.390.30:FF:000001">
    <property type="entry name" value="Dihydrolipoyl dehydrogenase"/>
    <property type="match status" value="1"/>
</dbReference>
<comment type="similarity">
    <text evidence="1 13">Belongs to the class-I pyridine nucleotide-disulfide oxidoreductase family.</text>
</comment>
<feature type="region of interest" description="Disordered" evidence="14">
    <location>
        <begin position="448"/>
        <end position="472"/>
    </location>
</feature>
<dbReference type="EC" id="1.8.1.4" evidence="2 13"/>
<dbReference type="STRING" id="665126.ABB55_14670"/>
<evidence type="ECO:0000256" key="9">
    <source>
        <dbReference type="ARBA" id="ARBA00049187"/>
    </source>
</evidence>
<evidence type="ECO:0000256" key="4">
    <source>
        <dbReference type="ARBA" id="ARBA00022827"/>
    </source>
</evidence>
<dbReference type="InterPro" id="IPR001100">
    <property type="entry name" value="Pyr_nuc-diS_OxRdtase"/>
</dbReference>
<proteinExistence type="inferred from homology"/>
<comment type="catalytic activity">
    <reaction evidence="9 13">
        <text>N(6)-[(R)-dihydrolipoyl]-L-lysyl-[protein] + NAD(+) = N(6)-[(R)-lipoyl]-L-lysyl-[protein] + NADH + H(+)</text>
        <dbReference type="Rhea" id="RHEA:15045"/>
        <dbReference type="Rhea" id="RHEA-COMP:10474"/>
        <dbReference type="Rhea" id="RHEA-COMP:10475"/>
        <dbReference type="ChEBI" id="CHEBI:15378"/>
        <dbReference type="ChEBI" id="CHEBI:57540"/>
        <dbReference type="ChEBI" id="CHEBI:57945"/>
        <dbReference type="ChEBI" id="CHEBI:83099"/>
        <dbReference type="ChEBI" id="CHEBI:83100"/>
        <dbReference type="EC" id="1.8.1.4"/>
    </reaction>
</comment>
<evidence type="ECO:0000256" key="10">
    <source>
        <dbReference type="PIRSR" id="PIRSR000350-2"/>
    </source>
</evidence>
<reference evidence="17 18" key="2">
    <citation type="submission" date="2015-10" db="EMBL/GenBank/DDBJ databases">
        <title>Draft Genome Sequence of Prosthecomicrobium hirschii ATCC 27832.</title>
        <authorList>
            <person name="Daniel J."/>
            <person name="Givan S.A."/>
            <person name="Brun Y.V."/>
            <person name="Brown P.J."/>
        </authorList>
    </citation>
    <scope>NUCLEOTIDE SEQUENCE [LARGE SCALE GENOMIC DNA]</scope>
    <source>
        <strain evidence="17 18">16</strain>
    </source>
</reference>
<dbReference type="GO" id="GO:0006103">
    <property type="term" value="P:2-oxoglutarate metabolic process"/>
    <property type="evidence" value="ECO:0007669"/>
    <property type="project" value="TreeGrafter"/>
</dbReference>
<dbReference type="GO" id="GO:0005737">
    <property type="term" value="C:cytoplasm"/>
    <property type="evidence" value="ECO:0007669"/>
    <property type="project" value="UniProtKB-ARBA"/>
</dbReference>
<name>A0A0P6VN75_9HYPH</name>
<keyword evidence="4 11" id="KW-0274">FAD</keyword>
<comment type="caution">
    <text evidence="17">The sequence shown here is derived from an EMBL/GenBank/DDBJ whole genome shotgun (WGS) entry which is preliminary data.</text>
</comment>
<evidence type="ECO:0000256" key="2">
    <source>
        <dbReference type="ARBA" id="ARBA00012608"/>
    </source>
</evidence>
<dbReference type="InterPro" id="IPR050151">
    <property type="entry name" value="Class-I_Pyr_Nuc-Dis_Oxidored"/>
</dbReference>
<evidence type="ECO:0000256" key="3">
    <source>
        <dbReference type="ARBA" id="ARBA00022630"/>
    </source>
</evidence>
<evidence type="ECO:0000313" key="18">
    <source>
        <dbReference type="Proteomes" id="UP000048984"/>
    </source>
</evidence>
<dbReference type="SUPFAM" id="SSF55424">
    <property type="entry name" value="FAD/NAD-linked reductases, dimerisation (C-terminal) domain"/>
    <property type="match status" value="1"/>
</dbReference>
<evidence type="ECO:0000259" key="16">
    <source>
        <dbReference type="Pfam" id="PF07992"/>
    </source>
</evidence>
<evidence type="ECO:0000256" key="8">
    <source>
        <dbReference type="ARBA" id="ARBA00023284"/>
    </source>
</evidence>
<keyword evidence="18" id="KW-1185">Reference proteome</keyword>
<gene>
    <name evidence="17" type="ORF">ABB55_14670</name>
</gene>
<feature type="active site" description="Proton acceptor" evidence="10">
    <location>
        <position position="432"/>
    </location>
</feature>
<keyword evidence="8 13" id="KW-0676">Redox-active center</keyword>
<dbReference type="PANTHER" id="PTHR22912">
    <property type="entry name" value="DISULFIDE OXIDOREDUCTASE"/>
    <property type="match status" value="1"/>
</dbReference>
<dbReference type="PROSITE" id="PS00076">
    <property type="entry name" value="PYRIDINE_REDOX_1"/>
    <property type="match status" value="1"/>
</dbReference>
<evidence type="ECO:0000256" key="12">
    <source>
        <dbReference type="PIRSR" id="PIRSR000350-4"/>
    </source>
</evidence>
<evidence type="ECO:0000256" key="13">
    <source>
        <dbReference type="RuleBase" id="RU003692"/>
    </source>
</evidence>
<evidence type="ECO:0000256" key="14">
    <source>
        <dbReference type="SAM" id="MobiDB-lite"/>
    </source>
</evidence>
<comment type="miscellaneous">
    <text evidence="13">The active site is a redox-active disulfide bond.</text>
</comment>
<reference evidence="17 18" key="1">
    <citation type="submission" date="2015-09" db="EMBL/GenBank/DDBJ databases">
        <authorList>
            <person name="Jackson K.R."/>
            <person name="Lunt B.L."/>
            <person name="Fisher J.N.B."/>
            <person name="Gardner A.V."/>
            <person name="Bailey M.E."/>
            <person name="Deus L.M."/>
            <person name="Earl A.S."/>
            <person name="Gibby P.D."/>
            <person name="Hartmann K.A."/>
            <person name="Liu J.E."/>
            <person name="Manci A.M."/>
            <person name="Nielsen D.A."/>
            <person name="Solomon M.B."/>
            <person name="Breakwell D.P."/>
            <person name="Burnett S.H."/>
            <person name="Grose J.H."/>
        </authorList>
    </citation>
    <scope>NUCLEOTIDE SEQUENCE [LARGE SCALE GENOMIC DNA]</scope>
    <source>
        <strain evidence="17 18">16</strain>
    </source>
</reference>
<dbReference type="InterPro" id="IPR036188">
    <property type="entry name" value="FAD/NAD-bd_sf"/>
</dbReference>
<dbReference type="InterPro" id="IPR016156">
    <property type="entry name" value="FAD/NAD-linked_Rdtase_dimer_sf"/>
</dbReference>
<dbReference type="GO" id="GO:0004148">
    <property type="term" value="F:dihydrolipoyl dehydrogenase (NADH) activity"/>
    <property type="evidence" value="ECO:0007669"/>
    <property type="project" value="UniProtKB-EC"/>
</dbReference>
<dbReference type="EMBL" id="LJYW01000001">
    <property type="protein sequence ID" value="KPL53301.1"/>
    <property type="molecule type" value="Genomic_DNA"/>
</dbReference>
<feature type="binding site" evidence="11">
    <location>
        <position position="261"/>
    </location>
    <ligand>
        <name>NAD(+)</name>
        <dbReference type="ChEBI" id="CHEBI:57540"/>
    </ligand>
</feature>
<feature type="binding site" evidence="11">
    <location>
        <position position="301"/>
    </location>
    <ligand>
        <name>FAD</name>
        <dbReference type="ChEBI" id="CHEBI:57692"/>
    </ligand>
</feature>
<dbReference type="GO" id="GO:0050660">
    <property type="term" value="F:flavin adenine dinucleotide binding"/>
    <property type="evidence" value="ECO:0007669"/>
    <property type="project" value="InterPro"/>
</dbReference>
<dbReference type="InterPro" id="IPR004099">
    <property type="entry name" value="Pyr_nucl-diS_OxRdtase_dimer"/>
</dbReference>
<dbReference type="InterPro" id="IPR006258">
    <property type="entry name" value="Lipoamide_DH"/>
</dbReference>
<dbReference type="RefSeq" id="WP_054359466.1">
    <property type="nucleotide sequence ID" value="NZ_LJYW01000001.1"/>
</dbReference>
<dbReference type="PIRSF" id="PIRSF000350">
    <property type="entry name" value="Mercury_reductase_MerA"/>
    <property type="match status" value="1"/>
</dbReference>
<sequence length="472" mass="47545">MTEIRTLLVVGGGIGGYTAAIRAARAGLAVTLVEDGPLGGTCLNVGCIPSKSLLGSAAAHADRVGRSAGRADLAPIMARKTAAVARLVGGVQTLIRRNRIDHVAERAELLGPGRLRLAGSGRVLVADAVILATGSRPARPAIPGLELPGVLDSDAAIALDTVPERLLVLGGGVIGMELAQVFADLGARVAVVERAERILPGEDAGAVAVLAAAMRRRGVAVTTGATVERLARRDGALVATLTDAAGAAREVVADRVLVAVGRVPETGVLGDDPLGLRGPGGVITVDDHGRTRTPGIFAVGDVCGGPQLAHKAAAEAEVAVATLLGRPASRSGRVVPRAVYTTPEIAAVGLDAATARTRGPVKVGRFPFSANGRAIAGGHDDGFVEIVADAVDEQILGIVMVGHGVTELLGEATLAVQMELTLAALAETVHAHPTLSEALAEAAHDARDGGAIHLPPRPRTGGETAVAGAAHP</sequence>
<keyword evidence="3 13" id="KW-0285">Flavoprotein</keyword>
<dbReference type="AlphaFoldDB" id="A0A0P6VN75"/>
<evidence type="ECO:0000256" key="11">
    <source>
        <dbReference type="PIRSR" id="PIRSR000350-3"/>
    </source>
</evidence>
<dbReference type="Pfam" id="PF02852">
    <property type="entry name" value="Pyr_redox_dim"/>
    <property type="match status" value="1"/>
</dbReference>
<keyword evidence="6 11" id="KW-0520">NAD</keyword>
<dbReference type="SUPFAM" id="SSF51905">
    <property type="entry name" value="FAD/NAD(P)-binding domain"/>
    <property type="match status" value="1"/>
</dbReference>